<protein>
    <submittedName>
        <fullName evidence="2">Uncharacterized protein</fullName>
    </submittedName>
</protein>
<accession>A0A9Q9B9A5</accession>
<feature type="region of interest" description="Disordered" evidence="1">
    <location>
        <begin position="95"/>
        <end position="126"/>
    </location>
</feature>
<proteinExistence type="predicted"/>
<keyword evidence="3" id="KW-1185">Reference proteome</keyword>
<organism evidence="2 3">
    <name type="scientific">Septoria linicola</name>
    <dbReference type="NCBI Taxonomy" id="215465"/>
    <lineage>
        <taxon>Eukaryota</taxon>
        <taxon>Fungi</taxon>
        <taxon>Dikarya</taxon>
        <taxon>Ascomycota</taxon>
        <taxon>Pezizomycotina</taxon>
        <taxon>Dothideomycetes</taxon>
        <taxon>Dothideomycetidae</taxon>
        <taxon>Mycosphaerellales</taxon>
        <taxon>Mycosphaerellaceae</taxon>
        <taxon>Septoria</taxon>
    </lineage>
</organism>
<dbReference type="AlphaFoldDB" id="A0A9Q9B9A5"/>
<name>A0A9Q9B9A5_9PEZI</name>
<evidence type="ECO:0000313" key="3">
    <source>
        <dbReference type="Proteomes" id="UP001056384"/>
    </source>
</evidence>
<reference evidence="2" key="1">
    <citation type="submission" date="2022-06" db="EMBL/GenBank/DDBJ databases">
        <title>Complete genome sequences of two strains of the flax pathogen Septoria linicola.</title>
        <authorList>
            <person name="Lapalu N."/>
            <person name="Simon A."/>
            <person name="Demenou B."/>
            <person name="Paumier D."/>
            <person name="Guillot M.-P."/>
            <person name="Gout L."/>
            <person name="Valade R."/>
        </authorList>
    </citation>
    <scope>NUCLEOTIDE SEQUENCE</scope>
    <source>
        <strain evidence="2">SE15195</strain>
    </source>
</reference>
<dbReference type="Proteomes" id="UP001056384">
    <property type="component" value="Chromosome 14"/>
</dbReference>
<gene>
    <name evidence="2" type="ORF">Slin15195_G129710</name>
</gene>
<feature type="compositionally biased region" description="Low complexity" evidence="1">
    <location>
        <begin position="97"/>
        <end position="126"/>
    </location>
</feature>
<sequence>MDLQRIIDCQSVHHPEPQLRVTLRTIVFVWEQCLGAGGPAGITYDTARDEHNRLAYPGEEISPLVYSEARAIMGFIGLAPECIVPVRRPIRRFADGSSFESSSSPASLASSPFQSPSSPLESPLSPPNLASSPFHPCPFLFKAIFTDW</sequence>
<evidence type="ECO:0000256" key="1">
    <source>
        <dbReference type="SAM" id="MobiDB-lite"/>
    </source>
</evidence>
<dbReference type="EMBL" id="CP099431">
    <property type="protein sequence ID" value="USW59652.1"/>
    <property type="molecule type" value="Genomic_DNA"/>
</dbReference>
<evidence type="ECO:0000313" key="2">
    <source>
        <dbReference type="EMBL" id="USW59652.1"/>
    </source>
</evidence>